<dbReference type="GO" id="GO:0006629">
    <property type="term" value="P:lipid metabolic process"/>
    <property type="evidence" value="ECO:0007669"/>
    <property type="project" value="InterPro"/>
</dbReference>
<dbReference type="InterPro" id="IPR029058">
    <property type="entry name" value="AB_hydrolase_fold"/>
</dbReference>
<name>A0A067PDG5_9AGAM</name>
<comment type="catalytic activity">
    <reaction evidence="3">
        <text>a diacylglycerol + H2O = a monoacylglycerol + a fatty acid + H(+)</text>
        <dbReference type="Rhea" id="RHEA:32731"/>
        <dbReference type="ChEBI" id="CHEBI:15377"/>
        <dbReference type="ChEBI" id="CHEBI:15378"/>
        <dbReference type="ChEBI" id="CHEBI:17408"/>
        <dbReference type="ChEBI" id="CHEBI:18035"/>
        <dbReference type="ChEBI" id="CHEBI:28868"/>
    </reaction>
</comment>
<evidence type="ECO:0000256" key="1">
    <source>
        <dbReference type="ARBA" id="ARBA00023157"/>
    </source>
</evidence>
<keyword evidence="8" id="KW-1185">Reference proteome</keyword>
<dbReference type="AlphaFoldDB" id="A0A067PDG5"/>
<dbReference type="HOGENOM" id="CLU_032957_9_0_1"/>
<accession>A0A067PDG5</accession>
<feature type="signal peptide" evidence="5">
    <location>
        <begin position="1"/>
        <end position="22"/>
    </location>
</feature>
<dbReference type="Proteomes" id="UP000027265">
    <property type="component" value="Unassembled WGS sequence"/>
</dbReference>
<proteinExistence type="inferred from homology"/>
<sequence length="318" mass="34198">MSAVMFSLQFLLLTFAVSCILAAPAPLGGIKLPHTNLENTHALSVTIIQDKLVRPAEYTGIAYCPSALVQNWTCGIPCGRVKGIEILEVGGDDGSVPLYYIAHDPATHTIIVAHRGTDPNHILSIANDIQFGFEKLNSTWFPNADKRIEVHDGFQDAFRRTAGAVLSGVTAGIQSKGATQVLVTGHSLGAAIASMDAVMLRQHIDHSISMDTVVFGLPRVGNSHWADLLDTTLQPNFTHVTNQKDPVPNVPPHFMGYVHPSQEVHISAANQQGATTTVFCPGRENNRCSDGNRLFGLSVADHLGPYFQNITLASSTCV</sequence>
<evidence type="ECO:0000256" key="5">
    <source>
        <dbReference type="SAM" id="SignalP"/>
    </source>
</evidence>
<dbReference type="InParanoid" id="A0A067PDG5"/>
<evidence type="ECO:0000256" key="4">
    <source>
        <dbReference type="ARBA" id="ARBA00048461"/>
    </source>
</evidence>
<evidence type="ECO:0000259" key="6">
    <source>
        <dbReference type="Pfam" id="PF01764"/>
    </source>
</evidence>
<comment type="similarity">
    <text evidence="2">Belongs to the AB hydrolase superfamily. Lipase family. Class 3 subfamily.</text>
</comment>
<evidence type="ECO:0000256" key="3">
    <source>
        <dbReference type="ARBA" id="ARBA00047591"/>
    </source>
</evidence>
<keyword evidence="1" id="KW-1015">Disulfide bond</keyword>
<dbReference type="PANTHER" id="PTHR45856:SF25">
    <property type="entry name" value="FUNGAL LIPASE-LIKE DOMAIN-CONTAINING PROTEIN"/>
    <property type="match status" value="1"/>
</dbReference>
<gene>
    <name evidence="7" type="ORF">JAAARDRAFT_73365</name>
</gene>
<organism evidence="7 8">
    <name type="scientific">Jaapia argillacea MUCL 33604</name>
    <dbReference type="NCBI Taxonomy" id="933084"/>
    <lineage>
        <taxon>Eukaryota</taxon>
        <taxon>Fungi</taxon>
        <taxon>Dikarya</taxon>
        <taxon>Basidiomycota</taxon>
        <taxon>Agaricomycotina</taxon>
        <taxon>Agaricomycetes</taxon>
        <taxon>Agaricomycetidae</taxon>
        <taxon>Jaapiales</taxon>
        <taxon>Jaapiaceae</taxon>
        <taxon>Jaapia</taxon>
    </lineage>
</organism>
<dbReference type="CDD" id="cd00519">
    <property type="entry name" value="Lipase_3"/>
    <property type="match status" value="1"/>
</dbReference>
<dbReference type="SUPFAM" id="SSF53474">
    <property type="entry name" value="alpha/beta-Hydrolases"/>
    <property type="match status" value="1"/>
</dbReference>
<keyword evidence="5" id="KW-0732">Signal</keyword>
<evidence type="ECO:0000313" key="7">
    <source>
        <dbReference type="EMBL" id="KDQ51880.1"/>
    </source>
</evidence>
<feature type="chain" id="PRO_5001643086" description="Fungal lipase-type domain-containing protein" evidence="5">
    <location>
        <begin position="23"/>
        <end position="318"/>
    </location>
</feature>
<reference evidence="8" key="1">
    <citation type="journal article" date="2014" name="Proc. Natl. Acad. Sci. U.S.A.">
        <title>Extensive sampling of basidiomycete genomes demonstrates inadequacy of the white-rot/brown-rot paradigm for wood decay fungi.</title>
        <authorList>
            <person name="Riley R."/>
            <person name="Salamov A.A."/>
            <person name="Brown D.W."/>
            <person name="Nagy L.G."/>
            <person name="Floudas D."/>
            <person name="Held B.W."/>
            <person name="Levasseur A."/>
            <person name="Lombard V."/>
            <person name="Morin E."/>
            <person name="Otillar R."/>
            <person name="Lindquist E.A."/>
            <person name="Sun H."/>
            <person name="LaButti K.M."/>
            <person name="Schmutz J."/>
            <person name="Jabbour D."/>
            <person name="Luo H."/>
            <person name="Baker S.E."/>
            <person name="Pisabarro A.G."/>
            <person name="Walton J.D."/>
            <person name="Blanchette R.A."/>
            <person name="Henrissat B."/>
            <person name="Martin F."/>
            <person name="Cullen D."/>
            <person name="Hibbett D.S."/>
            <person name="Grigoriev I.V."/>
        </authorList>
    </citation>
    <scope>NUCLEOTIDE SEQUENCE [LARGE SCALE GENOMIC DNA]</scope>
    <source>
        <strain evidence="8">MUCL 33604</strain>
    </source>
</reference>
<dbReference type="InterPro" id="IPR051218">
    <property type="entry name" value="Sec_MonoDiacylglyc_Lipase"/>
</dbReference>
<dbReference type="Pfam" id="PF01764">
    <property type="entry name" value="Lipase_3"/>
    <property type="match status" value="1"/>
</dbReference>
<evidence type="ECO:0000256" key="2">
    <source>
        <dbReference type="ARBA" id="ARBA00043996"/>
    </source>
</evidence>
<comment type="catalytic activity">
    <reaction evidence="4">
        <text>a monoacylglycerol + H2O = glycerol + a fatty acid + H(+)</text>
        <dbReference type="Rhea" id="RHEA:15245"/>
        <dbReference type="ChEBI" id="CHEBI:15377"/>
        <dbReference type="ChEBI" id="CHEBI:15378"/>
        <dbReference type="ChEBI" id="CHEBI:17408"/>
        <dbReference type="ChEBI" id="CHEBI:17754"/>
        <dbReference type="ChEBI" id="CHEBI:28868"/>
    </reaction>
</comment>
<dbReference type="OrthoDB" id="426718at2759"/>
<feature type="domain" description="Fungal lipase-type" evidence="6">
    <location>
        <begin position="112"/>
        <end position="253"/>
    </location>
</feature>
<dbReference type="Gene3D" id="3.40.50.1820">
    <property type="entry name" value="alpha/beta hydrolase"/>
    <property type="match status" value="1"/>
</dbReference>
<dbReference type="InterPro" id="IPR002921">
    <property type="entry name" value="Fungal_lipase-type"/>
</dbReference>
<dbReference type="PANTHER" id="PTHR45856">
    <property type="entry name" value="ALPHA/BETA-HYDROLASES SUPERFAMILY PROTEIN"/>
    <property type="match status" value="1"/>
</dbReference>
<protein>
    <recommendedName>
        <fullName evidence="6">Fungal lipase-type domain-containing protein</fullName>
    </recommendedName>
</protein>
<evidence type="ECO:0000313" key="8">
    <source>
        <dbReference type="Proteomes" id="UP000027265"/>
    </source>
</evidence>
<dbReference type="EMBL" id="KL197744">
    <property type="protein sequence ID" value="KDQ51880.1"/>
    <property type="molecule type" value="Genomic_DNA"/>
</dbReference>